<organism evidence="2 3">
    <name type="scientific">Rubrivivax gelatinosus</name>
    <name type="common">Rhodocyclus gelatinosus</name>
    <name type="synonym">Rhodopseudomonas gelatinosa</name>
    <dbReference type="NCBI Taxonomy" id="28068"/>
    <lineage>
        <taxon>Bacteria</taxon>
        <taxon>Pseudomonadati</taxon>
        <taxon>Pseudomonadota</taxon>
        <taxon>Betaproteobacteria</taxon>
        <taxon>Burkholderiales</taxon>
        <taxon>Sphaerotilaceae</taxon>
        <taxon>Rubrivivax</taxon>
    </lineage>
</organism>
<dbReference type="InterPro" id="IPR047811">
    <property type="entry name" value="CytC_ox_assmbl_put"/>
</dbReference>
<evidence type="ECO:0000313" key="3">
    <source>
        <dbReference type="Proteomes" id="UP000295106"/>
    </source>
</evidence>
<feature type="transmembrane region" description="Helical" evidence="1">
    <location>
        <begin position="16"/>
        <end position="37"/>
    </location>
</feature>
<evidence type="ECO:0000313" key="2">
    <source>
        <dbReference type="EMBL" id="TCP02467.1"/>
    </source>
</evidence>
<proteinExistence type="predicted"/>
<keyword evidence="1" id="KW-0812">Transmembrane</keyword>
<evidence type="ECO:0000256" key="1">
    <source>
        <dbReference type="SAM" id="Phobius"/>
    </source>
</evidence>
<dbReference type="RefSeq" id="WP_242478660.1">
    <property type="nucleotide sequence ID" value="NZ_CP181386.1"/>
</dbReference>
<gene>
    <name evidence="2" type="ORF">EV684_10628</name>
</gene>
<dbReference type="EMBL" id="SLXD01000006">
    <property type="protein sequence ID" value="TCP02467.1"/>
    <property type="molecule type" value="Genomic_DNA"/>
</dbReference>
<comment type="caution">
    <text evidence="2">The sequence shown here is derived from an EMBL/GenBank/DDBJ whole genome shotgun (WGS) entry which is preliminary data.</text>
</comment>
<dbReference type="AlphaFoldDB" id="A0A4R2MCX3"/>
<protein>
    <submittedName>
        <fullName evidence="2">Uncharacterized protein</fullName>
    </submittedName>
</protein>
<accession>A0A4R2MCX3</accession>
<keyword evidence="1" id="KW-0472">Membrane</keyword>
<reference evidence="2 3" key="1">
    <citation type="submission" date="2019-03" db="EMBL/GenBank/DDBJ databases">
        <title>Genomic Encyclopedia of Type Strains, Phase IV (KMG-IV): sequencing the most valuable type-strain genomes for metagenomic binning, comparative biology and taxonomic classification.</title>
        <authorList>
            <person name="Goeker M."/>
        </authorList>
    </citation>
    <scope>NUCLEOTIDE SEQUENCE [LARGE SCALE GENOMIC DNA]</scope>
    <source>
        <strain evidence="2 3">DSM 1709</strain>
    </source>
</reference>
<name>A0A4R2MCX3_RUBGE</name>
<dbReference type="Proteomes" id="UP000295106">
    <property type="component" value="Unassembled WGS sequence"/>
</dbReference>
<sequence length="40" mass="4573">MALDEQQTRRRANRRLGLWLAALALAFGLAFVLRMSWGRG</sequence>
<keyword evidence="1" id="KW-1133">Transmembrane helix</keyword>
<dbReference type="GeneID" id="99683430"/>
<dbReference type="NCBIfam" id="NF038351">
    <property type="entry name" value="cyt_ox_assem_30"/>
    <property type="match status" value="1"/>
</dbReference>